<dbReference type="EMBL" id="JAKGSI010000001">
    <property type="protein sequence ID" value="MCF4005712.1"/>
    <property type="molecule type" value="Genomic_DNA"/>
</dbReference>
<comment type="caution">
    <text evidence="3">The sequence shown here is derived from an EMBL/GenBank/DDBJ whole genome shotgun (WGS) entry which is preliminary data.</text>
</comment>
<evidence type="ECO:0000259" key="2">
    <source>
        <dbReference type="Pfam" id="PF07331"/>
    </source>
</evidence>
<dbReference type="AlphaFoldDB" id="A0A9X1QM01"/>
<keyword evidence="1" id="KW-1133">Transmembrane helix</keyword>
<name>A0A9X1QM01_9CORY</name>
<feature type="transmembrane region" description="Helical" evidence="1">
    <location>
        <begin position="141"/>
        <end position="166"/>
    </location>
</feature>
<feature type="transmembrane region" description="Helical" evidence="1">
    <location>
        <begin position="12"/>
        <end position="31"/>
    </location>
</feature>
<sequence>MTKKNVQRLGAAIALLIGIGYVGSTFLISTYTSNPLDMGARPYPFLLGGLFIILSISWWVQTYVARPSAHPKDSSDLTDEDHGPFELGEDFSWPRAGALVAVSFLAVYVLEWWGFLIVGALYLVGSIMVMRWTKPTPRQIILTIITGIIGAFAVKFLLSDLLAIYLP</sequence>
<evidence type="ECO:0000313" key="3">
    <source>
        <dbReference type="EMBL" id="MCF4005712.1"/>
    </source>
</evidence>
<dbReference type="InterPro" id="IPR009936">
    <property type="entry name" value="DUF1468"/>
</dbReference>
<dbReference type="RefSeq" id="WP_236117518.1">
    <property type="nucleotide sequence ID" value="NZ_JAKGSI010000001.1"/>
</dbReference>
<feature type="domain" description="DUF1468" evidence="2">
    <location>
        <begin position="12"/>
        <end position="167"/>
    </location>
</feature>
<protein>
    <submittedName>
        <fullName evidence="3">Tripartite tricarboxylate transporter TctB family protein</fullName>
    </submittedName>
</protein>
<dbReference type="Proteomes" id="UP001139336">
    <property type="component" value="Unassembled WGS sequence"/>
</dbReference>
<keyword evidence="4" id="KW-1185">Reference proteome</keyword>
<reference evidence="3" key="1">
    <citation type="submission" date="2022-01" db="EMBL/GenBank/DDBJ databases">
        <title>Corynebacterium sp. nov isolated from isolated from the feces of the greater white-fronted geese (Anser albifrons) at Poyang Lake, PR China.</title>
        <authorList>
            <person name="Liu Q."/>
        </authorList>
    </citation>
    <scope>NUCLEOTIDE SEQUENCE</scope>
    <source>
        <strain evidence="3">JCM 32435</strain>
    </source>
</reference>
<organism evidence="3 4">
    <name type="scientific">Corynebacterium uropygiale</name>
    <dbReference type="NCBI Taxonomy" id="1775911"/>
    <lineage>
        <taxon>Bacteria</taxon>
        <taxon>Bacillati</taxon>
        <taxon>Actinomycetota</taxon>
        <taxon>Actinomycetes</taxon>
        <taxon>Mycobacteriales</taxon>
        <taxon>Corynebacteriaceae</taxon>
        <taxon>Corynebacterium</taxon>
    </lineage>
</organism>
<accession>A0A9X1QM01</accession>
<feature type="transmembrane region" description="Helical" evidence="1">
    <location>
        <begin position="43"/>
        <end position="60"/>
    </location>
</feature>
<evidence type="ECO:0000313" key="4">
    <source>
        <dbReference type="Proteomes" id="UP001139336"/>
    </source>
</evidence>
<evidence type="ECO:0000256" key="1">
    <source>
        <dbReference type="SAM" id="Phobius"/>
    </source>
</evidence>
<gene>
    <name evidence="3" type="ORF">L1O03_00770</name>
</gene>
<keyword evidence="1" id="KW-0812">Transmembrane</keyword>
<dbReference type="Pfam" id="PF07331">
    <property type="entry name" value="TctB"/>
    <property type="match status" value="1"/>
</dbReference>
<proteinExistence type="predicted"/>
<feature type="transmembrane region" description="Helical" evidence="1">
    <location>
        <begin position="96"/>
        <end position="129"/>
    </location>
</feature>
<keyword evidence="1" id="KW-0472">Membrane</keyword>